<dbReference type="Pfam" id="PF00015">
    <property type="entry name" value="MCPsignal"/>
    <property type="match status" value="1"/>
</dbReference>
<evidence type="ECO:0000256" key="2">
    <source>
        <dbReference type="ARBA" id="ARBA00029447"/>
    </source>
</evidence>
<evidence type="ECO:0000256" key="5">
    <source>
        <dbReference type="SAM" id="Phobius"/>
    </source>
</evidence>
<keyword evidence="1 3" id="KW-0807">Transducer</keyword>
<dbReference type="PRINTS" id="PR00260">
    <property type="entry name" value="CHEMTRNSDUCR"/>
</dbReference>
<dbReference type="CDD" id="cd06225">
    <property type="entry name" value="HAMP"/>
    <property type="match status" value="1"/>
</dbReference>
<dbReference type="GO" id="GO:0007165">
    <property type="term" value="P:signal transduction"/>
    <property type="evidence" value="ECO:0007669"/>
    <property type="project" value="UniProtKB-KW"/>
</dbReference>
<dbReference type="AlphaFoldDB" id="A4U5I5"/>
<dbReference type="PROSITE" id="PS50885">
    <property type="entry name" value="HAMP"/>
    <property type="match status" value="1"/>
</dbReference>
<dbReference type="PANTHER" id="PTHR32089">
    <property type="entry name" value="METHYL-ACCEPTING CHEMOTAXIS PROTEIN MCPB"/>
    <property type="match status" value="1"/>
</dbReference>
<evidence type="ECO:0000259" key="6">
    <source>
        <dbReference type="PROSITE" id="PS50111"/>
    </source>
</evidence>
<feature type="domain" description="HAMP" evidence="7">
    <location>
        <begin position="334"/>
        <end position="387"/>
    </location>
</feature>
<feature type="region of interest" description="Disordered" evidence="4">
    <location>
        <begin position="439"/>
        <end position="463"/>
    </location>
</feature>
<dbReference type="SUPFAM" id="SSF58104">
    <property type="entry name" value="Methyl-accepting chemotaxis protein (MCP) signaling domain"/>
    <property type="match status" value="1"/>
</dbReference>
<dbReference type="GO" id="GO:0004888">
    <property type="term" value="F:transmembrane signaling receptor activity"/>
    <property type="evidence" value="ECO:0007669"/>
    <property type="project" value="InterPro"/>
</dbReference>
<organism evidence="8">
    <name type="scientific">Magnetospirillum gryphiswaldense</name>
    <dbReference type="NCBI Taxonomy" id="55518"/>
    <lineage>
        <taxon>Bacteria</taxon>
        <taxon>Pseudomonadati</taxon>
        <taxon>Pseudomonadota</taxon>
        <taxon>Alphaproteobacteria</taxon>
        <taxon>Rhodospirillales</taxon>
        <taxon>Rhodospirillaceae</taxon>
        <taxon>Magnetospirillum</taxon>
    </lineage>
</organism>
<dbReference type="GO" id="GO:0016020">
    <property type="term" value="C:membrane"/>
    <property type="evidence" value="ECO:0007669"/>
    <property type="project" value="InterPro"/>
</dbReference>
<evidence type="ECO:0000256" key="4">
    <source>
        <dbReference type="SAM" id="MobiDB-lite"/>
    </source>
</evidence>
<dbReference type="SMART" id="SM00304">
    <property type="entry name" value="HAMP"/>
    <property type="match status" value="2"/>
</dbReference>
<evidence type="ECO:0000256" key="3">
    <source>
        <dbReference type="PROSITE-ProRule" id="PRU00284"/>
    </source>
</evidence>
<keyword evidence="5" id="KW-0812">Transmembrane</keyword>
<evidence type="ECO:0000313" key="8">
    <source>
        <dbReference type="EMBL" id="CAM78142.1"/>
    </source>
</evidence>
<dbReference type="Pfam" id="PF00672">
    <property type="entry name" value="HAMP"/>
    <property type="match status" value="1"/>
</dbReference>
<dbReference type="InterPro" id="IPR004089">
    <property type="entry name" value="MCPsignal_dom"/>
</dbReference>
<keyword evidence="5" id="KW-0472">Membrane</keyword>
<dbReference type="EMBL" id="CU459003">
    <property type="protein sequence ID" value="CAM78142.1"/>
    <property type="molecule type" value="Genomic_DNA"/>
</dbReference>
<name>A4U5I5_9PROT</name>
<feature type="transmembrane region" description="Helical" evidence="5">
    <location>
        <begin position="314"/>
        <end position="342"/>
    </location>
</feature>
<evidence type="ECO:0000259" key="7">
    <source>
        <dbReference type="PROSITE" id="PS50885"/>
    </source>
</evidence>
<dbReference type="PROSITE" id="PS50111">
    <property type="entry name" value="CHEMOTAXIS_TRANSDUC_2"/>
    <property type="match status" value="1"/>
</dbReference>
<dbReference type="GO" id="GO:0006935">
    <property type="term" value="P:chemotaxis"/>
    <property type="evidence" value="ECO:0007669"/>
    <property type="project" value="InterPro"/>
</dbReference>
<comment type="similarity">
    <text evidence="2">Belongs to the methyl-accepting chemotaxis (MCP) protein family.</text>
</comment>
<dbReference type="PROSITE" id="PS51257">
    <property type="entry name" value="PROKAR_LIPOPROTEIN"/>
    <property type="match status" value="1"/>
</dbReference>
<dbReference type="RefSeq" id="WP_158699334.1">
    <property type="nucleotide sequence ID" value="NZ_CP027527.1"/>
</dbReference>
<gene>
    <name evidence="8" type="ORF">MGR_4210</name>
</gene>
<dbReference type="Gene3D" id="6.10.340.10">
    <property type="match status" value="1"/>
</dbReference>
<proteinExistence type="inferred from homology"/>
<accession>A4U5I5</accession>
<dbReference type="InterPro" id="IPR003660">
    <property type="entry name" value="HAMP_dom"/>
</dbReference>
<dbReference type="Gene3D" id="1.10.287.950">
    <property type="entry name" value="Methyl-accepting chemotaxis protein"/>
    <property type="match status" value="1"/>
</dbReference>
<protein>
    <submittedName>
        <fullName evidence="8">Predicted methyl-accepting chemotaxis protein</fullName>
    </submittedName>
</protein>
<reference evidence="8" key="1">
    <citation type="journal article" date="2007" name="J. Bacteriol.">
        <title>Comparative genome analysis of four magnetotactic bacteria reveals a complex set of group-specific genes implicated in magnetosome biomineralization and function.</title>
        <authorList>
            <person name="Richter M."/>
            <person name="Kube M."/>
            <person name="Bazylinski D.A."/>
            <person name="Lombardot T."/>
            <person name="Gloeckner F.O."/>
            <person name="Reinhardt R."/>
            <person name="Schueler D."/>
        </authorList>
    </citation>
    <scope>NUCLEOTIDE SEQUENCE</scope>
    <source>
        <strain evidence="8">MSR-1</strain>
    </source>
</reference>
<dbReference type="SMART" id="SM00283">
    <property type="entry name" value="MA"/>
    <property type="match status" value="1"/>
</dbReference>
<dbReference type="InterPro" id="IPR004090">
    <property type="entry name" value="Chemotax_Me-accpt_rcpt"/>
</dbReference>
<evidence type="ECO:0000256" key="1">
    <source>
        <dbReference type="ARBA" id="ARBA00023224"/>
    </source>
</evidence>
<feature type="domain" description="Methyl-accepting transducer" evidence="6">
    <location>
        <begin position="427"/>
        <end position="649"/>
    </location>
</feature>
<keyword evidence="5" id="KW-1133">Transmembrane helix</keyword>
<dbReference type="PANTHER" id="PTHR32089:SF112">
    <property type="entry name" value="LYSOZYME-LIKE PROTEIN-RELATED"/>
    <property type="match status" value="1"/>
</dbReference>
<sequence>MSKRFLLRHTIPAALVMACAVTALCLGSFAYITAADRLTMAAQERLSALAQSRADAVDTLLDGLVGDLALTANTRSLRDAVIALNNGWRVEAGNGDVTQSLRQRYVEQNPHGPGNRHKLEKPDSNSLYDMAHQRLQAWLDDLRQRRHLADVLILSPQGDVIYSVAKDEDFARPLTTSALQSLVTAIGADPRGGQVRALDHGAHLGQHPTFLAAPVLLSAESPVVLAVLAFRLRPDALDHVAGNPQGLGETGDSYVIGGDGTARSKPRFGHASDDDTVMRASAIAGSALGLNWRLMAAASMAEVLAPVHAMRNRMLVAGIGVLTLVSAIGVLFAKGITGALAAMNGAMQRLARGDRQLTIPATERSDEIGTMAQALAVFRQALAQADDLRRDQDRQNQLRELRSRDMDKAMRDFETQVGGIVGAVTAAAEKLQADARAMSGNAELTRRQTETGDAEASRTSGSVNTVAAAATQLSASIDEIDRRMRATGQVTGTAMEHAAQAGEAMRKVVANSRDIEGVLRTISMIANQTNLLALNATIEAARAGEAGKGFAVVAEEVKNLAHQTAQATEEIAGQITAMRIVTDGAAQAMDGIIGVVEDIGRLSREMTSAIEEQGNATREIAHGAELAAQATQAVSSIIGSVGQATLSTQGTAQSVLDSSHHLARQADTLRGEIESFLAHVADTGFKSDDEPFITTAQATAAAIAQTLENAVQRGDMTTDDLFDENYQPVEGSNPPQHLTRFTALTDRLLPELLNPVLGFDPRVVFCVAVDRNGYLPTHNPDFAHPQGPDTEWNNAHSRNRRIFDDQTGLDAARNTEPFLLQSYRRAMGGGQYVMMKDASAPIMVGGRHWGALRVGYRIG</sequence>